<dbReference type="GO" id="GO:0008081">
    <property type="term" value="F:phosphoric diester hydrolase activity"/>
    <property type="evidence" value="ECO:0007669"/>
    <property type="project" value="TreeGrafter"/>
</dbReference>
<dbReference type="PROSITE" id="PS00729">
    <property type="entry name" value="AP_NUCLEASE_F2_1"/>
    <property type="match status" value="1"/>
</dbReference>
<dbReference type="PROSITE" id="PS00730">
    <property type="entry name" value="AP_NUCLEASE_F2_2"/>
    <property type="match status" value="1"/>
</dbReference>
<evidence type="ECO:0000256" key="9">
    <source>
        <dbReference type="SAM" id="MobiDB-lite"/>
    </source>
</evidence>
<evidence type="ECO:0000256" key="8">
    <source>
        <dbReference type="ARBA" id="ARBA00023204"/>
    </source>
</evidence>
<evidence type="ECO:0000259" key="10">
    <source>
        <dbReference type="Pfam" id="PF01261"/>
    </source>
</evidence>
<organism evidence="11 12">
    <name type="scientific">Ambrosiozyma monospora</name>
    <name type="common">Yeast</name>
    <name type="synonym">Endomycopsis monosporus</name>
    <dbReference type="NCBI Taxonomy" id="43982"/>
    <lineage>
        <taxon>Eukaryota</taxon>
        <taxon>Fungi</taxon>
        <taxon>Dikarya</taxon>
        <taxon>Ascomycota</taxon>
        <taxon>Saccharomycotina</taxon>
        <taxon>Pichiomycetes</taxon>
        <taxon>Pichiales</taxon>
        <taxon>Pichiaceae</taxon>
        <taxon>Ambrosiozyma</taxon>
    </lineage>
</organism>
<dbReference type="PANTHER" id="PTHR21445:SF0">
    <property type="entry name" value="APURINIC-APYRIMIDINIC ENDONUCLEASE"/>
    <property type="match status" value="1"/>
</dbReference>
<dbReference type="GO" id="GO:0003677">
    <property type="term" value="F:DNA binding"/>
    <property type="evidence" value="ECO:0007669"/>
    <property type="project" value="InterPro"/>
</dbReference>
<evidence type="ECO:0000256" key="3">
    <source>
        <dbReference type="ARBA" id="ARBA00021759"/>
    </source>
</evidence>
<name>A0A9W6YR17_AMBMO</name>
<evidence type="ECO:0000256" key="5">
    <source>
        <dbReference type="ARBA" id="ARBA00022763"/>
    </source>
</evidence>
<evidence type="ECO:0000256" key="6">
    <source>
        <dbReference type="ARBA" id="ARBA00022801"/>
    </source>
</evidence>
<dbReference type="GO" id="GO:0008270">
    <property type="term" value="F:zinc ion binding"/>
    <property type="evidence" value="ECO:0007669"/>
    <property type="project" value="InterPro"/>
</dbReference>
<comment type="caution">
    <text evidence="11">The sequence shown here is derived from an EMBL/GenBank/DDBJ whole genome shotgun (WGS) entry which is preliminary data.</text>
</comment>
<dbReference type="CDD" id="cd00019">
    <property type="entry name" value="AP2Ec"/>
    <property type="match status" value="1"/>
</dbReference>
<dbReference type="InterPro" id="IPR001719">
    <property type="entry name" value="AP_endonuc_2"/>
</dbReference>
<proteinExistence type="inferred from homology"/>
<dbReference type="PROSITE" id="PS00731">
    <property type="entry name" value="AP_NUCLEASE_F2_3"/>
    <property type="match status" value="1"/>
</dbReference>
<keyword evidence="6" id="KW-0378">Hydrolase</keyword>
<comment type="similarity">
    <text evidence="2">Belongs to the AP endonuclease 2 family.</text>
</comment>
<feature type="compositionally biased region" description="Basic and acidic residues" evidence="9">
    <location>
        <begin position="287"/>
        <end position="318"/>
    </location>
</feature>
<dbReference type="PANTHER" id="PTHR21445">
    <property type="entry name" value="ENDONUCLEASE IV ENDODEOXYRIBONUCLEASE IV"/>
    <property type="match status" value="1"/>
</dbReference>
<keyword evidence="5" id="KW-0227">DNA damage</keyword>
<dbReference type="GO" id="GO:0003906">
    <property type="term" value="F:DNA-(apurinic or apyrimidinic site) endonuclease activity"/>
    <property type="evidence" value="ECO:0007669"/>
    <property type="project" value="TreeGrafter"/>
</dbReference>
<keyword evidence="4" id="KW-0479">Metal-binding</keyword>
<feature type="domain" description="Xylose isomerase-like TIM barrel" evidence="10">
    <location>
        <begin position="11"/>
        <end position="270"/>
    </location>
</feature>
<sequence>MAGGVFNSVTNAVNIGANSFGLFLKSPRRWVSPMIPDEDAEKFKQLCEEHNFDPRTECLPHGSYFINLANPDEAKLKQSLDSFIDDLTRCEKLNIGLYNFHPGSSLGSDHKKSLERLAENINTAIEKTNFVKIVIENMAGHGNLIAGKLQDIADVIEMVNNKERVGVCIDTCHTFAAGYDLRTEDDWDKFWQEFDSTIGFKYLSALHVNDSKAPLGANRDLHERLGWGFLGLECFRLLANDSRFEGIPLLLEVPTAPKDESAFGEDIKLLEWLVGKSKDDSELIERSKELQKNGEKSRAEQLKKFEKKTTKRARDVGKQGDVLSMMSKKKSKK</sequence>
<accession>A0A9W6YR17</accession>
<evidence type="ECO:0000256" key="4">
    <source>
        <dbReference type="ARBA" id="ARBA00022723"/>
    </source>
</evidence>
<keyword evidence="12" id="KW-1185">Reference proteome</keyword>
<dbReference type="FunFam" id="3.20.20.150:FF:000001">
    <property type="entry name" value="Probable endonuclease 4"/>
    <property type="match status" value="1"/>
</dbReference>
<protein>
    <recommendedName>
        <fullName evidence="3">Apurinic-apyrimidinic endonuclease 1</fullName>
    </recommendedName>
</protein>
<dbReference type="GO" id="GO:0005634">
    <property type="term" value="C:nucleus"/>
    <property type="evidence" value="ECO:0007669"/>
    <property type="project" value="TreeGrafter"/>
</dbReference>
<evidence type="ECO:0000256" key="1">
    <source>
        <dbReference type="ARBA" id="ARBA00001947"/>
    </source>
</evidence>
<dbReference type="HAMAP" id="MF_00152">
    <property type="entry name" value="Nfo"/>
    <property type="match status" value="1"/>
</dbReference>
<dbReference type="EMBL" id="BSXU01000058">
    <property type="protein sequence ID" value="GMG19078.1"/>
    <property type="molecule type" value="Genomic_DNA"/>
</dbReference>
<keyword evidence="8" id="KW-0234">DNA repair</keyword>
<dbReference type="SUPFAM" id="SSF51658">
    <property type="entry name" value="Xylose isomerase-like"/>
    <property type="match status" value="1"/>
</dbReference>
<dbReference type="NCBIfam" id="TIGR00587">
    <property type="entry name" value="nfo"/>
    <property type="match status" value="1"/>
</dbReference>
<dbReference type="AlphaFoldDB" id="A0A9W6YR17"/>
<evidence type="ECO:0000256" key="2">
    <source>
        <dbReference type="ARBA" id="ARBA00005340"/>
    </source>
</evidence>
<dbReference type="GO" id="GO:0006284">
    <property type="term" value="P:base-excision repair"/>
    <property type="evidence" value="ECO:0007669"/>
    <property type="project" value="TreeGrafter"/>
</dbReference>
<evidence type="ECO:0000313" key="12">
    <source>
        <dbReference type="Proteomes" id="UP001165063"/>
    </source>
</evidence>
<comment type="cofactor">
    <cofactor evidence="1">
        <name>Zn(2+)</name>
        <dbReference type="ChEBI" id="CHEBI:29105"/>
    </cofactor>
</comment>
<dbReference type="Gene3D" id="3.20.20.150">
    <property type="entry name" value="Divalent-metal-dependent TIM barrel enzymes"/>
    <property type="match status" value="1"/>
</dbReference>
<dbReference type="SMART" id="SM00518">
    <property type="entry name" value="AP2Ec"/>
    <property type="match status" value="1"/>
</dbReference>
<dbReference type="InterPro" id="IPR013022">
    <property type="entry name" value="Xyl_isomerase-like_TIM-brl"/>
</dbReference>
<dbReference type="Proteomes" id="UP001165063">
    <property type="component" value="Unassembled WGS sequence"/>
</dbReference>
<evidence type="ECO:0000313" key="11">
    <source>
        <dbReference type="EMBL" id="GMG19078.1"/>
    </source>
</evidence>
<reference evidence="11" key="1">
    <citation type="submission" date="2023-04" db="EMBL/GenBank/DDBJ databases">
        <title>Ambrosiozyma monospora NBRC 1965.</title>
        <authorList>
            <person name="Ichikawa N."/>
            <person name="Sato H."/>
            <person name="Tonouchi N."/>
        </authorList>
    </citation>
    <scope>NUCLEOTIDE SEQUENCE</scope>
    <source>
        <strain evidence="11">NBRC 1965</strain>
    </source>
</reference>
<evidence type="ECO:0000256" key="7">
    <source>
        <dbReference type="ARBA" id="ARBA00022833"/>
    </source>
</evidence>
<gene>
    <name evidence="11" type="ORF">Amon01_000019100</name>
</gene>
<feature type="region of interest" description="Disordered" evidence="9">
    <location>
        <begin position="287"/>
        <end position="333"/>
    </location>
</feature>
<dbReference type="OrthoDB" id="7663182at2759"/>
<dbReference type="InterPro" id="IPR018246">
    <property type="entry name" value="AP_endonuc_F2_Zn_BS"/>
</dbReference>
<dbReference type="GO" id="GO:0005739">
    <property type="term" value="C:mitochondrion"/>
    <property type="evidence" value="ECO:0007669"/>
    <property type="project" value="TreeGrafter"/>
</dbReference>
<dbReference type="PROSITE" id="PS51432">
    <property type="entry name" value="AP_NUCLEASE_F2_4"/>
    <property type="match status" value="1"/>
</dbReference>
<keyword evidence="7" id="KW-0862">Zinc</keyword>
<dbReference type="InterPro" id="IPR036237">
    <property type="entry name" value="Xyl_isomerase-like_sf"/>
</dbReference>
<dbReference type="Pfam" id="PF01261">
    <property type="entry name" value="AP_endonuc_2"/>
    <property type="match status" value="1"/>
</dbReference>